<dbReference type="PANTHER" id="PTHR31689:SF0">
    <property type="entry name" value="DIAMINOPIMELATE EPIMERASE"/>
    <property type="match status" value="1"/>
</dbReference>
<dbReference type="EC" id="5.1.1.7" evidence="3 8"/>
<dbReference type="UniPathway" id="UPA00034">
    <property type="reaction ID" value="UER00025"/>
</dbReference>
<proteinExistence type="inferred from homology"/>
<evidence type="ECO:0000256" key="1">
    <source>
        <dbReference type="ARBA" id="ARBA00005196"/>
    </source>
</evidence>
<evidence type="ECO:0000256" key="6">
    <source>
        <dbReference type="ARBA" id="ARBA00023235"/>
    </source>
</evidence>
<keyword evidence="8" id="KW-0963">Cytoplasm</keyword>
<dbReference type="PANTHER" id="PTHR31689">
    <property type="entry name" value="DIAMINOPIMELATE EPIMERASE, CHLOROPLASTIC"/>
    <property type="match status" value="1"/>
</dbReference>
<feature type="site" description="Could be important to modulate the pK values of the two catalytic cysteine residues" evidence="8">
    <location>
        <position position="174"/>
    </location>
</feature>
<feature type="binding site" evidence="8">
    <location>
        <begin position="75"/>
        <end position="76"/>
    </location>
    <ligand>
        <name>substrate</name>
    </ligand>
</feature>
<protein>
    <recommendedName>
        <fullName evidence="3 8">Diaminopimelate epimerase</fullName>
        <shortName evidence="8">DAP epimerase</shortName>
        <ecNumber evidence="3 8">5.1.1.7</ecNumber>
    </recommendedName>
    <alternativeName>
        <fullName evidence="8">PLP-independent amino acid racemase</fullName>
    </alternativeName>
</protein>
<feature type="binding site" evidence="8">
    <location>
        <position position="172"/>
    </location>
    <ligand>
        <name>substrate</name>
    </ligand>
</feature>
<dbReference type="KEGG" id="chya:V22_37350"/>
<accession>A0A517TDL8</accession>
<dbReference type="InterPro" id="IPR018510">
    <property type="entry name" value="DAP_epimerase_AS"/>
</dbReference>
<evidence type="ECO:0000256" key="9">
    <source>
        <dbReference type="PROSITE-ProRule" id="PRU10125"/>
    </source>
</evidence>
<dbReference type="Pfam" id="PF01678">
    <property type="entry name" value="DAP_epimerase"/>
    <property type="match status" value="2"/>
</dbReference>
<feature type="active site" description="Proton acceptor" evidence="8">
    <location>
        <position position="232"/>
    </location>
</feature>
<sequence>MQFTKMHGVGNEFLIWDGLATVCPANTDWSAIAKQICTHRNGLGSDGLITLGPAEGADAYMRLYNADGSEAATCGNGLRCVGKYLYDHNYLGRDDATVLTPSGERSISLQIEQGQVTAISVWMGAPIFDALRIPFAGAPKASCTRDPLLWELPASLKSKEIDGDATVLSMGNPHCVLFCNSLNDILVHSTGPDIETHTAFPDRTNVGFARVLSPEHIELRVWERGVGETAACGSGACAAVVAGILRGELYHDVTVGLPGGELHVSWINNHSQIRLTGPAVTLGRVEWNRSGYTLSEAA</sequence>
<feature type="binding site" evidence="8">
    <location>
        <position position="205"/>
    </location>
    <ligand>
        <name>substrate</name>
    </ligand>
</feature>
<dbReference type="Gene3D" id="3.10.310.10">
    <property type="entry name" value="Diaminopimelate Epimerase, Chain A, domain 1"/>
    <property type="match status" value="2"/>
</dbReference>
<dbReference type="RefSeq" id="WP_145265578.1">
    <property type="nucleotide sequence ID" value="NZ_CP036316.1"/>
</dbReference>
<feature type="binding site" evidence="8">
    <location>
        <begin position="223"/>
        <end position="224"/>
    </location>
    <ligand>
        <name>substrate</name>
    </ligand>
</feature>
<evidence type="ECO:0000313" key="10">
    <source>
        <dbReference type="EMBL" id="QDT66468.1"/>
    </source>
</evidence>
<evidence type="ECO:0000256" key="4">
    <source>
        <dbReference type="ARBA" id="ARBA00022605"/>
    </source>
</evidence>
<reference evidence="10 11" key="1">
    <citation type="submission" date="2019-02" db="EMBL/GenBank/DDBJ databases">
        <title>Deep-cultivation of Planctomycetes and their phenomic and genomic characterization uncovers novel biology.</title>
        <authorList>
            <person name="Wiegand S."/>
            <person name="Jogler M."/>
            <person name="Boedeker C."/>
            <person name="Pinto D."/>
            <person name="Vollmers J."/>
            <person name="Rivas-Marin E."/>
            <person name="Kohn T."/>
            <person name="Peeters S.H."/>
            <person name="Heuer A."/>
            <person name="Rast P."/>
            <person name="Oberbeckmann S."/>
            <person name="Bunk B."/>
            <person name="Jeske O."/>
            <person name="Meyerdierks A."/>
            <person name="Storesund J.E."/>
            <person name="Kallscheuer N."/>
            <person name="Luecker S."/>
            <person name="Lage O.M."/>
            <person name="Pohl T."/>
            <person name="Merkel B.J."/>
            <person name="Hornburger P."/>
            <person name="Mueller R.-W."/>
            <person name="Bruemmer F."/>
            <person name="Labrenz M."/>
            <person name="Spormann A.M."/>
            <person name="Op den Camp H."/>
            <person name="Overmann J."/>
            <person name="Amann R."/>
            <person name="Jetten M.S.M."/>
            <person name="Mascher T."/>
            <person name="Medema M.H."/>
            <person name="Devos D.P."/>
            <person name="Kaster A.-K."/>
            <person name="Ovreas L."/>
            <person name="Rohde M."/>
            <person name="Galperin M.Y."/>
            <person name="Jogler C."/>
        </authorList>
    </citation>
    <scope>NUCLEOTIDE SEQUENCE [LARGE SCALE GENOMIC DNA]</scope>
    <source>
        <strain evidence="10 11">V22</strain>
    </source>
</reference>
<dbReference type="GO" id="GO:0009089">
    <property type="term" value="P:lysine biosynthetic process via diaminopimelate"/>
    <property type="evidence" value="ECO:0007669"/>
    <property type="project" value="UniProtKB-UniRule"/>
</dbReference>
<feature type="active site" evidence="9">
    <location>
        <position position="74"/>
    </location>
</feature>
<evidence type="ECO:0000256" key="7">
    <source>
        <dbReference type="ARBA" id="ARBA00051712"/>
    </source>
</evidence>
<comment type="subcellular location">
    <subcellularLocation>
        <location evidence="8">Cytoplasm</location>
    </subcellularLocation>
</comment>
<comment type="function">
    <text evidence="8">Catalyzes the stereoinversion of LL-2,6-diaminopimelate (L,L-DAP) to meso-diaminopimelate (meso-DAP), a precursor of L-lysine and an essential component of the bacterial peptidoglycan.</text>
</comment>
<evidence type="ECO:0000313" key="11">
    <source>
        <dbReference type="Proteomes" id="UP000319976"/>
    </source>
</evidence>
<dbReference type="HAMAP" id="MF_00197">
    <property type="entry name" value="DAP_epimerase"/>
    <property type="match status" value="1"/>
</dbReference>
<dbReference type="OrthoDB" id="9805408at2"/>
<keyword evidence="5 8" id="KW-0457">Lysine biosynthesis</keyword>
<dbReference type="GO" id="GO:0005829">
    <property type="term" value="C:cytosol"/>
    <property type="evidence" value="ECO:0007669"/>
    <property type="project" value="TreeGrafter"/>
</dbReference>
<dbReference type="NCBIfam" id="TIGR00652">
    <property type="entry name" value="DapF"/>
    <property type="match status" value="1"/>
</dbReference>
<dbReference type="AlphaFoldDB" id="A0A517TDL8"/>
<keyword evidence="11" id="KW-1185">Reference proteome</keyword>
<comment type="pathway">
    <text evidence="1 8">Amino-acid biosynthesis; L-lysine biosynthesis via DAP pathway; DL-2,6-diaminopimelate from LL-2,6-diaminopimelate: step 1/1.</text>
</comment>
<feature type="binding site" evidence="8">
    <location>
        <position position="11"/>
    </location>
    <ligand>
        <name>substrate</name>
    </ligand>
</feature>
<feature type="site" description="Could be important to modulate the pK values of the two catalytic cysteine residues" evidence="8">
    <location>
        <position position="223"/>
    </location>
</feature>
<dbReference type="SUPFAM" id="SSF54506">
    <property type="entry name" value="Diaminopimelate epimerase-like"/>
    <property type="match status" value="2"/>
</dbReference>
<feature type="active site" description="Proton donor" evidence="8">
    <location>
        <position position="74"/>
    </location>
</feature>
<evidence type="ECO:0000256" key="5">
    <source>
        <dbReference type="ARBA" id="ARBA00023154"/>
    </source>
</evidence>
<evidence type="ECO:0000256" key="2">
    <source>
        <dbReference type="ARBA" id="ARBA00010219"/>
    </source>
</evidence>
<feature type="binding site" evidence="8">
    <location>
        <position position="65"/>
    </location>
    <ligand>
        <name>substrate</name>
    </ligand>
</feature>
<dbReference type="Proteomes" id="UP000319976">
    <property type="component" value="Chromosome"/>
</dbReference>
<feature type="binding site" evidence="8">
    <location>
        <begin position="233"/>
        <end position="234"/>
    </location>
    <ligand>
        <name>substrate</name>
    </ligand>
</feature>
<dbReference type="PROSITE" id="PS01326">
    <property type="entry name" value="DAP_EPIMERASE"/>
    <property type="match status" value="1"/>
</dbReference>
<organism evidence="10 11">
    <name type="scientific">Calycomorphotria hydatis</name>
    <dbReference type="NCBI Taxonomy" id="2528027"/>
    <lineage>
        <taxon>Bacteria</taxon>
        <taxon>Pseudomonadati</taxon>
        <taxon>Planctomycetota</taxon>
        <taxon>Planctomycetia</taxon>
        <taxon>Planctomycetales</taxon>
        <taxon>Planctomycetaceae</taxon>
        <taxon>Calycomorphotria</taxon>
    </lineage>
</organism>
<keyword evidence="6 8" id="KW-0413">Isomerase</keyword>
<keyword evidence="4 8" id="KW-0028">Amino-acid biosynthesis</keyword>
<comment type="caution">
    <text evidence="8">Lacks conserved residue(s) required for the propagation of feature annotation.</text>
</comment>
<evidence type="ECO:0000256" key="8">
    <source>
        <dbReference type="HAMAP-Rule" id="MF_00197"/>
    </source>
</evidence>
<gene>
    <name evidence="8 10" type="primary">dapF</name>
    <name evidence="10" type="ORF">V22_37350</name>
</gene>
<evidence type="ECO:0000256" key="3">
    <source>
        <dbReference type="ARBA" id="ARBA00013080"/>
    </source>
</evidence>
<comment type="similarity">
    <text evidence="2 8">Belongs to the diaminopimelate epimerase family.</text>
</comment>
<dbReference type="GO" id="GO:0008837">
    <property type="term" value="F:diaminopimelate epimerase activity"/>
    <property type="evidence" value="ECO:0007669"/>
    <property type="project" value="UniProtKB-UniRule"/>
</dbReference>
<name>A0A517TDL8_9PLAN</name>
<dbReference type="InterPro" id="IPR001653">
    <property type="entry name" value="DAP_epimerase_DapF"/>
</dbReference>
<comment type="catalytic activity">
    <reaction evidence="7 8">
        <text>(2S,6S)-2,6-diaminopimelate = meso-2,6-diaminopimelate</text>
        <dbReference type="Rhea" id="RHEA:15393"/>
        <dbReference type="ChEBI" id="CHEBI:57609"/>
        <dbReference type="ChEBI" id="CHEBI:57791"/>
        <dbReference type="EC" id="5.1.1.7"/>
    </reaction>
</comment>
<comment type="subunit">
    <text evidence="8">Homodimer.</text>
</comment>
<dbReference type="EMBL" id="CP036316">
    <property type="protein sequence ID" value="QDT66468.1"/>
    <property type="molecule type" value="Genomic_DNA"/>
</dbReference>